<keyword evidence="4" id="KW-0805">Transcription regulation</keyword>
<comment type="similarity">
    <text evidence="1">Belongs to the Fur family.</text>
</comment>
<dbReference type="EMBL" id="CP014476">
    <property type="protein sequence ID" value="AMK78267.1"/>
    <property type="molecule type" value="Genomic_DNA"/>
</dbReference>
<feature type="binding site" evidence="8">
    <location>
        <position position="116"/>
    </location>
    <ligand>
        <name>Fe cation</name>
        <dbReference type="ChEBI" id="CHEBI:24875"/>
    </ligand>
</feature>
<feature type="binding site" evidence="7">
    <location>
        <position position="125"/>
    </location>
    <ligand>
        <name>Zn(2+)</name>
        <dbReference type="ChEBI" id="CHEBI:29105"/>
    </ligand>
</feature>
<dbReference type="GO" id="GO:0005829">
    <property type="term" value="C:cytosol"/>
    <property type="evidence" value="ECO:0007669"/>
    <property type="project" value="TreeGrafter"/>
</dbReference>
<proteinExistence type="inferred from homology"/>
<keyword evidence="10" id="KW-1185">Reference proteome</keyword>
<dbReference type="InterPro" id="IPR036390">
    <property type="entry name" value="WH_DNA-bd_sf"/>
</dbReference>
<keyword evidence="6" id="KW-0804">Transcription</keyword>
<feature type="binding site" evidence="7">
    <location>
        <position position="122"/>
    </location>
    <ligand>
        <name>Zn(2+)</name>
        <dbReference type="ChEBI" id="CHEBI:29105"/>
    </ligand>
</feature>
<reference evidence="9 10" key="1">
    <citation type="journal article" date="2015" name="Environ. Microbiol.">
        <title>Methane oxidation coupled to nitrate reduction under hypoxia by the Gammaproteobacterium Methylomonas denitrificans, sp. nov. type strain FJG1.</title>
        <authorList>
            <person name="Kits K.D."/>
            <person name="Klotz M.G."/>
            <person name="Stein L.Y."/>
        </authorList>
    </citation>
    <scope>NUCLEOTIDE SEQUENCE [LARGE SCALE GENOMIC DNA]</scope>
    <source>
        <strain evidence="9 10">FJG1</strain>
    </source>
</reference>
<dbReference type="GO" id="GO:0045892">
    <property type="term" value="P:negative regulation of DNA-templated transcription"/>
    <property type="evidence" value="ECO:0007669"/>
    <property type="project" value="TreeGrafter"/>
</dbReference>
<keyword evidence="7" id="KW-0479">Metal-binding</keyword>
<comment type="cofactor">
    <cofactor evidence="7">
        <name>Zn(2+)</name>
        <dbReference type="ChEBI" id="CHEBI:29105"/>
    </cofactor>
    <text evidence="7">Binds 1 zinc ion per subunit.</text>
</comment>
<feature type="binding site" evidence="7">
    <location>
        <position position="162"/>
    </location>
    <ligand>
        <name>Zn(2+)</name>
        <dbReference type="ChEBI" id="CHEBI:29105"/>
    </ligand>
</feature>
<dbReference type="PANTHER" id="PTHR33202">
    <property type="entry name" value="ZINC UPTAKE REGULATION PROTEIN"/>
    <property type="match status" value="1"/>
</dbReference>
<organism evidence="9 10">
    <name type="scientific">Methylomonas denitrificans</name>
    <dbReference type="NCBI Taxonomy" id="1538553"/>
    <lineage>
        <taxon>Bacteria</taxon>
        <taxon>Pseudomonadati</taxon>
        <taxon>Pseudomonadota</taxon>
        <taxon>Gammaproteobacteria</taxon>
        <taxon>Methylococcales</taxon>
        <taxon>Methylococcaceae</taxon>
        <taxon>Methylomonas</taxon>
    </lineage>
</organism>
<comment type="cofactor">
    <cofactor evidence="8">
        <name>Mn(2+)</name>
        <dbReference type="ChEBI" id="CHEBI:29035"/>
    </cofactor>
    <cofactor evidence="8">
        <name>Fe(2+)</name>
        <dbReference type="ChEBI" id="CHEBI:29033"/>
    </cofactor>
    <text evidence="8">Binds 1 Mn(2+) or Fe(2+) ion per subunit.</text>
</comment>
<evidence type="ECO:0000256" key="8">
    <source>
        <dbReference type="PIRSR" id="PIRSR602481-2"/>
    </source>
</evidence>
<dbReference type="GO" id="GO:0008270">
    <property type="term" value="F:zinc ion binding"/>
    <property type="evidence" value="ECO:0007669"/>
    <property type="project" value="TreeGrafter"/>
</dbReference>
<keyword evidence="8" id="KW-0408">Iron</keyword>
<keyword evidence="2" id="KW-0678">Repressor</keyword>
<feature type="binding site" evidence="7">
    <location>
        <position position="165"/>
    </location>
    <ligand>
        <name>Zn(2+)</name>
        <dbReference type="ChEBI" id="CHEBI:29105"/>
    </ligand>
</feature>
<evidence type="ECO:0000313" key="10">
    <source>
        <dbReference type="Proteomes" id="UP000030512"/>
    </source>
</evidence>
<evidence type="ECO:0000256" key="1">
    <source>
        <dbReference type="ARBA" id="ARBA00007957"/>
    </source>
</evidence>
<dbReference type="InterPro" id="IPR043135">
    <property type="entry name" value="Fur_C"/>
</dbReference>
<dbReference type="PANTHER" id="PTHR33202:SF6">
    <property type="entry name" value="ZINC UPTAKE REGULATION PROTEIN"/>
    <property type="match status" value="1"/>
</dbReference>
<evidence type="ECO:0000256" key="5">
    <source>
        <dbReference type="ARBA" id="ARBA00023125"/>
    </source>
</evidence>
<dbReference type="Pfam" id="PF01475">
    <property type="entry name" value="FUR"/>
    <property type="match status" value="1"/>
</dbReference>
<dbReference type="GO" id="GO:0003700">
    <property type="term" value="F:DNA-binding transcription factor activity"/>
    <property type="evidence" value="ECO:0007669"/>
    <property type="project" value="InterPro"/>
</dbReference>
<gene>
    <name evidence="9" type="ORF">JT25_017545</name>
</gene>
<dbReference type="Gene3D" id="3.30.1490.190">
    <property type="match status" value="1"/>
</dbReference>
<dbReference type="InterPro" id="IPR002481">
    <property type="entry name" value="FUR"/>
</dbReference>
<dbReference type="SUPFAM" id="SSF46785">
    <property type="entry name" value="Winged helix' DNA-binding domain"/>
    <property type="match status" value="1"/>
</dbReference>
<name>A0A126T860_9GAMM</name>
<evidence type="ECO:0000256" key="4">
    <source>
        <dbReference type="ARBA" id="ARBA00023015"/>
    </source>
</evidence>
<evidence type="ECO:0000313" key="9">
    <source>
        <dbReference type="EMBL" id="AMK78267.1"/>
    </source>
</evidence>
<sequence length="178" mass="19730">MNLITLCKMTDKAIFPAPEHDHSVCINKAISVAEQLCLTRGVQLTPIRHKILELIWNSHKAVKAYDLLDQIRPVNDAAKPSTVYRALDFLLEQGLIHRVESLNAFVGCHCSGTQHDQLLLICTECHTVQERSAPLVLSALSKELGDAGFVPQRKTIEIHGLCKSCRSAINALEENAIQ</sequence>
<dbReference type="KEGG" id="mdn:JT25_017545"/>
<keyword evidence="3 7" id="KW-0862">Zinc</keyword>
<dbReference type="InterPro" id="IPR036388">
    <property type="entry name" value="WH-like_DNA-bd_sf"/>
</dbReference>
<dbReference type="GO" id="GO:1900376">
    <property type="term" value="P:regulation of secondary metabolite biosynthetic process"/>
    <property type="evidence" value="ECO:0007669"/>
    <property type="project" value="TreeGrafter"/>
</dbReference>
<accession>A0A126T860</accession>
<dbReference type="STRING" id="1538553.JT25_017545"/>
<evidence type="ECO:0000256" key="3">
    <source>
        <dbReference type="ARBA" id="ARBA00022833"/>
    </source>
</evidence>
<evidence type="ECO:0000256" key="6">
    <source>
        <dbReference type="ARBA" id="ARBA00023163"/>
    </source>
</evidence>
<dbReference type="OrthoDB" id="9801127at2"/>
<keyword evidence="5" id="KW-0238">DNA-binding</keyword>
<evidence type="ECO:0000256" key="2">
    <source>
        <dbReference type="ARBA" id="ARBA00022491"/>
    </source>
</evidence>
<dbReference type="Gene3D" id="1.10.10.10">
    <property type="entry name" value="Winged helix-like DNA-binding domain superfamily/Winged helix DNA-binding domain"/>
    <property type="match status" value="1"/>
</dbReference>
<protein>
    <submittedName>
        <fullName evidence="9">Fur family transcriptional regulator</fullName>
    </submittedName>
</protein>
<dbReference type="Proteomes" id="UP000030512">
    <property type="component" value="Chromosome"/>
</dbReference>
<evidence type="ECO:0000256" key="7">
    <source>
        <dbReference type="PIRSR" id="PIRSR602481-1"/>
    </source>
</evidence>
<dbReference type="GO" id="GO:0000976">
    <property type="term" value="F:transcription cis-regulatory region binding"/>
    <property type="evidence" value="ECO:0007669"/>
    <property type="project" value="TreeGrafter"/>
</dbReference>
<dbReference type="AlphaFoldDB" id="A0A126T860"/>